<organism evidence="2 3">
    <name type="scientific">Rossellomorea pakistanensis</name>
    <dbReference type="NCBI Taxonomy" id="992288"/>
    <lineage>
        <taxon>Bacteria</taxon>
        <taxon>Bacillati</taxon>
        <taxon>Bacillota</taxon>
        <taxon>Bacilli</taxon>
        <taxon>Bacillales</taxon>
        <taxon>Bacillaceae</taxon>
        <taxon>Rossellomorea</taxon>
    </lineage>
</organism>
<evidence type="ECO:0000256" key="1">
    <source>
        <dbReference type="SAM" id="Phobius"/>
    </source>
</evidence>
<keyword evidence="1" id="KW-1133">Transmembrane helix</keyword>
<dbReference type="Proteomes" id="UP001646157">
    <property type="component" value="Unassembled WGS sequence"/>
</dbReference>
<feature type="transmembrane region" description="Helical" evidence="1">
    <location>
        <begin position="32"/>
        <end position="51"/>
    </location>
</feature>
<evidence type="ECO:0000313" key="3">
    <source>
        <dbReference type="Proteomes" id="UP001646157"/>
    </source>
</evidence>
<keyword evidence="1" id="KW-0472">Membrane</keyword>
<dbReference type="EMBL" id="JAFBDZ010000001">
    <property type="protein sequence ID" value="MBM7583980.1"/>
    <property type="molecule type" value="Genomic_DNA"/>
</dbReference>
<keyword evidence="1" id="KW-0812">Transmembrane</keyword>
<comment type="caution">
    <text evidence="2">The sequence shown here is derived from an EMBL/GenBank/DDBJ whole genome shotgun (WGS) entry which is preliminary data.</text>
</comment>
<evidence type="ECO:0000313" key="2">
    <source>
        <dbReference type="EMBL" id="MBM7583980.1"/>
    </source>
</evidence>
<gene>
    <name evidence="2" type="ORF">JOC86_000517</name>
</gene>
<accession>A0ABS2N865</accession>
<sequence>MNNEYNELRQALVSNLIGGRYEKRLDFNYRRIIIGLIISFFTLEYNGWTYIRHNKLGEIEKVIKEIDFNLVTNHTTTLRRKFYC</sequence>
<evidence type="ECO:0008006" key="4">
    <source>
        <dbReference type="Google" id="ProtNLM"/>
    </source>
</evidence>
<proteinExistence type="predicted"/>
<protein>
    <recommendedName>
        <fullName evidence="4">LAGLIDADG homing endonuclease</fullName>
    </recommendedName>
</protein>
<keyword evidence="3" id="KW-1185">Reference proteome</keyword>
<reference evidence="2 3" key="1">
    <citation type="submission" date="2021-01" db="EMBL/GenBank/DDBJ databases">
        <title>Genomic Encyclopedia of Type Strains, Phase IV (KMG-IV): sequencing the most valuable type-strain genomes for metagenomic binning, comparative biology and taxonomic classification.</title>
        <authorList>
            <person name="Goeker M."/>
        </authorList>
    </citation>
    <scope>NUCLEOTIDE SEQUENCE [LARGE SCALE GENOMIC DNA]</scope>
    <source>
        <strain evidence="2 3">DSM 24834</strain>
    </source>
</reference>
<name>A0ABS2N865_9BACI</name>